<evidence type="ECO:0000313" key="12">
    <source>
        <dbReference type="EMBL" id="MFC4350738.1"/>
    </source>
</evidence>
<keyword evidence="5" id="KW-1003">Cell membrane</keyword>
<keyword evidence="6 10" id="KW-0812">Transmembrane</keyword>
<sequence>MEYAWDFSAVFTHRGLLLLGLQNTLKLAAVCLTLGLFFGLFIGMARYSRLKILNWPATAFVEVFRNTPVLVQIMWFYFALPILLPFDIGAFTAASLGLTLNTVAFSSEIYRAGIQSISRGQWEAAKALGMSYGAQMRRIILPQAVRRMLPAFMNRAVELVKMTSLASVIAYGELMHQAKTISTIEFNPIEMYTAVALIFFVLIAPPALLVQQYEKRLRKSE</sequence>
<dbReference type="InterPro" id="IPR043429">
    <property type="entry name" value="ArtM/GltK/GlnP/TcyL/YhdX-like"/>
</dbReference>
<evidence type="ECO:0000256" key="5">
    <source>
        <dbReference type="ARBA" id="ARBA00022475"/>
    </source>
</evidence>
<dbReference type="SUPFAM" id="SSF161098">
    <property type="entry name" value="MetI-like"/>
    <property type="match status" value="1"/>
</dbReference>
<evidence type="ECO:0000256" key="1">
    <source>
        <dbReference type="ARBA" id="ARBA00003159"/>
    </source>
</evidence>
<dbReference type="RefSeq" id="WP_382421083.1">
    <property type="nucleotide sequence ID" value="NZ_JBHSCW010000002.1"/>
</dbReference>
<comment type="similarity">
    <text evidence="3">Belongs to the binding-protein-dependent transport system permease family. HisMQ subfamily.</text>
</comment>
<dbReference type="Gene3D" id="1.10.3720.10">
    <property type="entry name" value="MetI-like"/>
    <property type="match status" value="1"/>
</dbReference>
<dbReference type="Proteomes" id="UP001595799">
    <property type="component" value="Unassembled WGS sequence"/>
</dbReference>
<accession>A0ABV8UHJ1</accession>
<evidence type="ECO:0000256" key="4">
    <source>
        <dbReference type="ARBA" id="ARBA00022448"/>
    </source>
</evidence>
<evidence type="ECO:0000259" key="11">
    <source>
        <dbReference type="PROSITE" id="PS50928"/>
    </source>
</evidence>
<evidence type="ECO:0000256" key="6">
    <source>
        <dbReference type="ARBA" id="ARBA00022692"/>
    </source>
</evidence>
<feature type="transmembrane region" description="Helical" evidence="10">
    <location>
        <begin position="191"/>
        <end position="210"/>
    </location>
</feature>
<keyword evidence="8 10" id="KW-1133">Transmembrane helix</keyword>
<keyword evidence="4 10" id="KW-0813">Transport</keyword>
<dbReference type="PANTHER" id="PTHR30614:SF20">
    <property type="entry name" value="GLUTAMINE TRANSPORT SYSTEM PERMEASE PROTEIN GLNP"/>
    <property type="match status" value="1"/>
</dbReference>
<evidence type="ECO:0000256" key="7">
    <source>
        <dbReference type="ARBA" id="ARBA00022970"/>
    </source>
</evidence>
<name>A0ABV8UHJ1_9PROT</name>
<evidence type="ECO:0000256" key="8">
    <source>
        <dbReference type="ARBA" id="ARBA00022989"/>
    </source>
</evidence>
<reference evidence="13" key="1">
    <citation type="journal article" date="2019" name="Int. J. Syst. Evol. Microbiol.">
        <title>The Global Catalogue of Microorganisms (GCM) 10K type strain sequencing project: providing services to taxonomists for standard genome sequencing and annotation.</title>
        <authorList>
            <consortium name="The Broad Institute Genomics Platform"/>
            <consortium name="The Broad Institute Genome Sequencing Center for Infectious Disease"/>
            <person name="Wu L."/>
            <person name="Ma J."/>
        </authorList>
    </citation>
    <scope>NUCLEOTIDE SEQUENCE [LARGE SCALE GENOMIC DNA]</scope>
    <source>
        <strain evidence="13">CECT 8472</strain>
    </source>
</reference>
<dbReference type="NCBIfam" id="TIGR01726">
    <property type="entry name" value="HEQRo_perm_3TM"/>
    <property type="match status" value="1"/>
</dbReference>
<comment type="function">
    <text evidence="1">Part of the binding-protein-dependent transport system for glutamine; probably responsible for the translocation of the substrate across the membrane.</text>
</comment>
<dbReference type="InterPro" id="IPR035906">
    <property type="entry name" value="MetI-like_sf"/>
</dbReference>
<dbReference type="PANTHER" id="PTHR30614">
    <property type="entry name" value="MEMBRANE COMPONENT OF AMINO ACID ABC TRANSPORTER"/>
    <property type="match status" value="1"/>
</dbReference>
<keyword evidence="13" id="KW-1185">Reference proteome</keyword>
<feature type="domain" description="ABC transmembrane type-1" evidence="11">
    <location>
        <begin position="21"/>
        <end position="210"/>
    </location>
</feature>
<protein>
    <submittedName>
        <fullName evidence="12">Amino acid ABC transporter permease</fullName>
    </submittedName>
</protein>
<feature type="transmembrane region" description="Helical" evidence="10">
    <location>
        <begin position="27"/>
        <end position="45"/>
    </location>
</feature>
<proteinExistence type="inferred from homology"/>
<dbReference type="InterPro" id="IPR000515">
    <property type="entry name" value="MetI-like"/>
</dbReference>
<keyword evidence="7" id="KW-0029">Amino-acid transport</keyword>
<evidence type="ECO:0000256" key="10">
    <source>
        <dbReference type="RuleBase" id="RU363032"/>
    </source>
</evidence>
<dbReference type="CDD" id="cd06261">
    <property type="entry name" value="TM_PBP2"/>
    <property type="match status" value="1"/>
</dbReference>
<gene>
    <name evidence="12" type="ORF">ACFOW6_04185</name>
</gene>
<evidence type="ECO:0000256" key="3">
    <source>
        <dbReference type="ARBA" id="ARBA00010072"/>
    </source>
</evidence>
<dbReference type="EMBL" id="JBHSCW010000002">
    <property type="protein sequence ID" value="MFC4350738.1"/>
    <property type="molecule type" value="Genomic_DNA"/>
</dbReference>
<organism evidence="12 13">
    <name type="scientific">Fodinicurvata halophila</name>
    <dbReference type="NCBI Taxonomy" id="1419723"/>
    <lineage>
        <taxon>Bacteria</taxon>
        <taxon>Pseudomonadati</taxon>
        <taxon>Pseudomonadota</taxon>
        <taxon>Alphaproteobacteria</taxon>
        <taxon>Rhodospirillales</taxon>
        <taxon>Rhodovibrionaceae</taxon>
        <taxon>Fodinicurvata</taxon>
    </lineage>
</organism>
<evidence type="ECO:0000313" key="13">
    <source>
        <dbReference type="Proteomes" id="UP001595799"/>
    </source>
</evidence>
<evidence type="ECO:0000256" key="2">
    <source>
        <dbReference type="ARBA" id="ARBA00004429"/>
    </source>
</evidence>
<dbReference type="InterPro" id="IPR010065">
    <property type="entry name" value="AA_ABC_transptr_permease_3TM"/>
</dbReference>
<dbReference type="PROSITE" id="PS50928">
    <property type="entry name" value="ABC_TM1"/>
    <property type="match status" value="1"/>
</dbReference>
<keyword evidence="9 10" id="KW-0472">Membrane</keyword>
<dbReference type="Pfam" id="PF00528">
    <property type="entry name" value="BPD_transp_1"/>
    <property type="match status" value="1"/>
</dbReference>
<comment type="subcellular location">
    <subcellularLocation>
        <location evidence="2">Cell inner membrane</location>
        <topology evidence="2">Multi-pass membrane protein</topology>
    </subcellularLocation>
    <subcellularLocation>
        <location evidence="10">Cell membrane</location>
        <topology evidence="10">Multi-pass membrane protein</topology>
    </subcellularLocation>
</comment>
<comment type="caution">
    <text evidence="12">The sequence shown here is derived from an EMBL/GenBank/DDBJ whole genome shotgun (WGS) entry which is preliminary data.</text>
</comment>
<evidence type="ECO:0000256" key="9">
    <source>
        <dbReference type="ARBA" id="ARBA00023136"/>
    </source>
</evidence>